<dbReference type="InterPro" id="IPR000210">
    <property type="entry name" value="BTB/POZ_dom"/>
</dbReference>
<dbReference type="Gene3D" id="3.30.710.10">
    <property type="entry name" value="Potassium Channel Kv1.1, Chain A"/>
    <property type="match status" value="1"/>
</dbReference>
<feature type="domain" description="BTB" evidence="1">
    <location>
        <begin position="25"/>
        <end position="94"/>
    </location>
</feature>
<name>A0AAN6HGV3_FUSAU</name>
<reference evidence="2 3" key="1">
    <citation type="submission" date="2020-02" db="EMBL/GenBank/DDBJ databases">
        <title>Identification and distribution of gene clusters putatively required for synthesis of sphingolipid metabolism inhibitors in phylogenetically diverse species of the filamentous fungus Fusarium.</title>
        <authorList>
            <person name="Kim H.-S."/>
            <person name="Busman M."/>
            <person name="Brown D.W."/>
            <person name="Divon H."/>
            <person name="Uhlig S."/>
            <person name="Proctor R.H."/>
        </authorList>
    </citation>
    <scope>NUCLEOTIDE SEQUENCE [LARGE SCALE GENOMIC DNA]</scope>
    <source>
        <strain evidence="2 3">NRRL 2903</strain>
    </source>
</reference>
<gene>
    <name evidence="2" type="ORF">FAUST_4542</name>
</gene>
<protein>
    <recommendedName>
        <fullName evidence="1">BTB domain-containing protein</fullName>
    </recommendedName>
</protein>
<dbReference type="Proteomes" id="UP000537989">
    <property type="component" value="Unassembled WGS sequence"/>
</dbReference>
<evidence type="ECO:0000313" key="3">
    <source>
        <dbReference type="Proteomes" id="UP000537989"/>
    </source>
</evidence>
<dbReference type="CDD" id="cd18186">
    <property type="entry name" value="BTB_POZ_ZBTB_KLHL-like"/>
    <property type="match status" value="1"/>
</dbReference>
<evidence type="ECO:0000259" key="1">
    <source>
        <dbReference type="PROSITE" id="PS50097"/>
    </source>
</evidence>
<organism evidence="2 3">
    <name type="scientific">Fusarium austroamericanum</name>
    <dbReference type="NCBI Taxonomy" id="282268"/>
    <lineage>
        <taxon>Eukaryota</taxon>
        <taxon>Fungi</taxon>
        <taxon>Dikarya</taxon>
        <taxon>Ascomycota</taxon>
        <taxon>Pezizomycotina</taxon>
        <taxon>Sordariomycetes</taxon>
        <taxon>Hypocreomycetidae</taxon>
        <taxon>Hypocreales</taxon>
        <taxon>Nectriaceae</taxon>
        <taxon>Fusarium</taxon>
    </lineage>
</organism>
<dbReference type="SUPFAM" id="SSF54695">
    <property type="entry name" value="POZ domain"/>
    <property type="match status" value="1"/>
</dbReference>
<keyword evidence="3" id="KW-1185">Reference proteome</keyword>
<dbReference type="SMART" id="SM00225">
    <property type="entry name" value="BTB"/>
    <property type="match status" value="1"/>
</dbReference>
<proteinExistence type="predicted"/>
<dbReference type="EMBL" id="JAAMOD010000116">
    <property type="protein sequence ID" value="KAF5240152.1"/>
    <property type="molecule type" value="Genomic_DNA"/>
</dbReference>
<dbReference type="InterPro" id="IPR011333">
    <property type="entry name" value="SKP1/BTB/POZ_sf"/>
</dbReference>
<dbReference type="AlphaFoldDB" id="A0AAN6HGV3"/>
<sequence length="243" mass="27529">MSASSSTLIRGSGGASNITEICHNGDVILAVGPKEKIRVASDFLKHISPVFKAMLDGPMSEGEDLRSKPPNSPITISLPEDSPVAMLRLLRILYGANDLDLTFKAFYDVIILADKYGMTKRLKHFGFGWVRVDPLDEGVIDYYYRECWEKLVISYMLDDNTAFFHVSSCLSNSAGPLVDWVTELSNEPLGLKLALAIWEMRAEDAENYERQRMGLCLDCFKTVKESFLDKGEDCKFEHYHRRW</sequence>
<dbReference type="PROSITE" id="PS50097">
    <property type="entry name" value="BTB"/>
    <property type="match status" value="1"/>
</dbReference>
<accession>A0AAN6HGV3</accession>
<dbReference type="Pfam" id="PF00651">
    <property type="entry name" value="BTB"/>
    <property type="match status" value="1"/>
</dbReference>
<evidence type="ECO:0000313" key="2">
    <source>
        <dbReference type="EMBL" id="KAF5240152.1"/>
    </source>
</evidence>
<comment type="caution">
    <text evidence="2">The sequence shown here is derived from an EMBL/GenBank/DDBJ whole genome shotgun (WGS) entry which is preliminary data.</text>
</comment>